<protein>
    <submittedName>
        <fullName evidence="7">1-aminocyclopropane-1-carboxylate deaminase</fullName>
    </submittedName>
</protein>
<accession>A0A8S0XLE0</accession>
<name>A0A8S0XLE0_9GAMM</name>
<organism evidence="7 8">
    <name type="scientific">Candidatus Methylobacter favarea</name>
    <dbReference type="NCBI Taxonomy" id="2707345"/>
    <lineage>
        <taxon>Bacteria</taxon>
        <taxon>Pseudomonadati</taxon>
        <taxon>Pseudomonadota</taxon>
        <taxon>Gammaproteobacteria</taxon>
        <taxon>Methylococcales</taxon>
        <taxon>Methylococcaceae</taxon>
        <taxon>Methylobacter</taxon>
    </lineage>
</organism>
<dbReference type="SUPFAM" id="SSF53686">
    <property type="entry name" value="Tryptophan synthase beta subunit-like PLP-dependent enzymes"/>
    <property type="match status" value="1"/>
</dbReference>
<comment type="caution">
    <text evidence="7">The sequence shown here is derived from an EMBL/GenBank/DDBJ whole genome shotgun (WGS) entry which is preliminary data.</text>
</comment>
<evidence type="ECO:0000313" key="8">
    <source>
        <dbReference type="Proteomes" id="UP000494216"/>
    </source>
</evidence>
<dbReference type="GO" id="GO:0019148">
    <property type="term" value="F:D-cysteine desulfhydrase activity"/>
    <property type="evidence" value="ECO:0007669"/>
    <property type="project" value="TreeGrafter"/>
</dbReference>
<evidence type="ECO:0000256" key="3">
    <source>
        <dbReference type="ARBA" id="ARBA00022898"/>
    </source>
</evidence>
<dbReference type="PANTHER" id="PTHR43780:SF2">
    <property type="entry name" value="1-AMINOCYCLOPROPANE-1-CARBOXYLATE DEAMINASE-RELATED"/>
    <property type="match status" value="1"/>
</dbReference>
<keyword evidence="3 5" id="KW-0663">Pyridoxal phosphate</keyword>
<evidence type="ECO:0000256" key="2">
    <source>
        <dbReference type="ARBA" id="ARBA00008639"/>
    </source>
</evidence>
<feature type="modified residue" description="N6-(pyridoxal phosphate)lysine" evidence="5">
    <location>
        <position position="48"/>
    </location>
</feature>
<dbReference type="Pfam" id="PF00291">
    <property type="entry name" value="PALP"/>
    <property type="match status" value="1"/>
</dbReference>
<comment type="cofactor">
    <cofactor evidence="1">
        <name>pyridoxal 5'-phosphate</name>
        <dbReference type="ChEBI" id="CHEBI:597326"/>
    </cofactor>
</comment>
<dbReference type="RefSeq" id="WP_174627486.1">
    <property type="nucleotide sequence ID" value="NZ_CADCXN010000113.1"/>
</dbReference>
<comment type="similarity">
    <text evidence="2">Belongs to the ACC deaminase/D-cysteine desulfhydrase family.</text>
</comment>
<dbReference type="InterPro" id="IPR027278">
    <property type="entry name" value="ACCD_DCysDesulf"/>
</dbReference>
<proteinExistence type="inferred from homology"/>
<keyword evidence="8" id="KW-1185">Reference proteome</keyword>
<feature type="domain" description="Tryptophan synthase beta chain-like PALP" evidence="6">
    <location>
        <begin position="27"/>
        <end position="291"/>
    </location>
</feature>
<dbReference type="PIRSF" id="PIRSF006278">
    <property type="entry name" value="ACCD_DCysDesulf"/>
    <property type="match status" value="1"/>
</dbReference>
<dbReference type="PANTHER" id="PTHR43780">
    <property type="entry name" value="1-AMINOCYCLOPROPANE-1-CARBOXYLATE DEAMINASE-RELATED"/>
    <property type="match status" value="1"/>
</dbReference>
<dbReference type="EMBL" id="CADCXN010000113">
    <property type="protein sequence ID" value="CAA9892752.1"/>
    <property type="molecule type" value="Genomic_DNA"/>
</dbReference>
<dbReference type="Gene3D" id="3.40.50.1100">
    <property type="match status" value="2"/>
</dbReference>
<dbReference type="InterPro" id="IPR036052">
    <property type="entry name" value="TrpB-like_PALP_sf"/>
</dbReference>
<evidence type="ECO:0000256" key="5">
    <source>
        <dbReference type="PIRSR" id="PIRSR006278-2"/>
    </source>
</evidence>
<dbReference type="Proteomes" id="UP000494216">
    <property type="component" value="Unassembled WGS sequence"/>
</dbReference>
<dbReference type="InterPro" id="IPR001926">
    <property type="entry name" value="TrpB-like_PALP"/>
</dbReference>
<reference evidence="7 8" key="1">
    <citation type="submission" date="2020-02" db="EMBL/GenBank/DDBJ databases">
        <authorList>
            <person name="Hogendoorn C."/>
        </authorList>
    </citation>
    <scope>NUCLEOTIDE SEQUENCE [LARGE SCALE GENOMIC DNA]</scope>
    <source>
        <strain evidence="7">METHB21</strain>
    </source>
</reference>
<gene>
    <name evidence="7" type="ORF">METHB2_80069</name>
</gene>
<feature type="active site" description="Nucleophile" evidence="4">
    <location>
        <position position="75"/>
    </location>
</feature>
<dbReference type="AlphaFoldDB" id="A0A8S0XLE0"/>
<sequence>MHPKLIKLETTFNKSVLAKINNAMLDYYGIELWMKRDDLLHPVISGNKWRKLKYSLDHALSLDVDTVISMGGAYSNHLHALAYAGNAIGLKTIGLIRGEQPETLTPTLMDMKNWGMKLKFVSRSEYRTLRQYQGSFDLPGLKPNQYWLPEGGAQALALKGLAELIAEIEVPHDVVCVSCGTGATLAGIIDAVPEDISVVGFAAFKNAGFLTDDITRLLSRNCNNWRINLDYHFGGFAKTTTELISFINEFELNTSIPLEPVYTGKMMYGLYDLLHRQYFKRGQRIIAVHTGGLQGKRK</sequence>
<evidence type="ECO:0000313" key="7">
    <source>
        <dbReference type="EMBL" id="CAA9892752.1"/>
    </source>
</evidence>
<evidence type="ECO:0000259" key="6">
    <source>
        <dbReference type="Pfam" id="PF00291"/>
    </source>
</evidence>
<evidence type="ECO:0000256" key="1">
    <source>
        <dbReference type="ARBA" id="ARBA00001933"/>
    </source>
</evidence>
<evidence type="ECO:0000256" key="4">
    <source>
        <dbReference type="PIRSR" id="PIRSR006278-1"/>
    </source>
</evidence>